<evidence type="ECO:0000256" key="5">
    <source>
        <dbReference type="ARBA" id="ARBA00023288"/>
    </source>
</evidence>
<evidence type="ECO:0000256" key="3">
    <source>
        <dbReference type="ARBA" id="ARBA00023136"/>
    </source>
</evidence>
<keyword evidence="4" id="KW-0564">Palmitate</keyword>
<dbReference type="PANTHER" id="PTHR43649:SF33">
    <property type="entry name" value="POLYGALACTURONAN_RHAMNOGALACTURONAN-BINDING PROTEIN YTCQ"/>
    <property type="match status" value="1"/>
</dbReference>
<dbReference type="Proteomes" id="UP000029033">
    <property type="component" value="Unassembled WGS sequence"/>
</dbReference>
<dbReference type="EMBL" id="JGZO01000013">
    <property type="protein sequence ID" value="KFI93241.1"/>
    <property type="molecule type" value="Genomic_DNA"/>
</dbReference>
<gene>
    <name evidence="8" type="ORF">BSCA_1755</name>
</gene>
<keyword evidence="9" id="KW-1185">Reference proteome</keyword>
<name>A0A087DCJ1_9BIFI</name>
<feature type="region of interest" description="Disordered" evidence="6">
    <location>
        <begin position="414"/>
        <end position="443"/>
    </location>
</feature>
<accession>A0A087DCJ1</accession>
<dbReference type="PANTHER" id="PTHR43649">
    <property type="entry name" value="ARABINOSE-BINDING PROTEIN-RELATED"/>
    <property type="match status" value="1"/>
</dbReference>
<keyword evidence="1" id="KW-1003">Cell membrane</keyword>
<dbReference type="OrthoDB" id="2515046at2"/>
<dbReference type="eggNOG" id="COG1653">
    <property type="taxonomic scope" value="Bacteria"/>
</dbReference>
<evidence type="ECO:0000313" key="8">
    <source>
        <dbReference type="EMBL" id="KFI93241.1"/>
    </source>
</evidence>
<keyword evidence="5" id="KW-0449">Lipoprotein</keyword>
<dbReference type="Gene3D" id="3.40.190.10">
    <property type="entry name" value="Periplasmic binding protein-like II"/>
    <property type="match status" value="1"/>
</dbReference>
<evidence type="ECO:0000313" key="9">
    <source>
        <dbReference type="Proteomes" id="UP000029033"/>
    </source>
</evidence>
<evidence type="ECO:0000256" key="4">
    <source>
        <dbReference type="ARBA" id="ARBA00023139"/>
    </source>
</evidence>
<evidence type="ECO:0000256" key="6">
    <source>
        <dbReference type="SAM" id="MobiDB-lite"/>
    </source>
</evidence>
<reference evidence="8 9" key="1">
    <citation type="submission" date="2014-03" db="EMBL/GenBank/DDBJ databases">
        <title>Genomics of Bifidobacteria.</title>
        <authorList>
            <person name="Ventura M."/>
            <person name="Milani C."/>
            <person name="Lugli G.A."/>
        </authorList>
    </citation>
    <scope>NUCLEOTIDE SEQUENCE [LARGE SCALE GENOMIC DNA]</scope>
    <source>
        <strain evidence="8 9">LMG 21589</strain>
    </source>
</reference>
<keyword evidence="3" id="KW-0472">Membrane</keyword>
<feature type="compositionally biased region" description="Basic and acidic residues" evidence="6">
    <location>
        <begin position="419"/>
        <end position="429"/>
    </location>
</feature>
<dbReference type="InterPro" id="IPR050490">
    <property type="entry name" value="Bact_solute-bd_prot1"/>
</dbReference>
<feature type="signal peptide" evidence="7">
    <location>
        <begin position="1"/>
        <end position="20"/>
    </location>
</feature>
<dbReference type="AlphaFoldDB" id="A0A087DCJ1"/>
<dbReference type="InterPro" id="IPR006059">
    <property type="entry name" value="SBP"/>
</dbReference>
<evidence type="ECO:0000256" key="1">
    <source>
        <dbReference type="ARBA" id="ARBA00022475"/>
    </source>
</evidence>
<dbReference type="RefSeq" id="WP_034535463.1">
    <property type="nucleotide sequence ID" value="NZ_JGZO01000013.1"/>
</dbReference>
<keyword evidence="2 7" id="KW-0732">Signal</keyword>
<feature type="chain" id="PRO_5001820052" evidence="7">
    <location>
        <begin position="21"/>
        <end position="443"/>
    </location>
</feature>
<proteinExistence type="predicted"/>
<evidence type="ECO:0000256" key="7">
    <source>
        <dbReference type="SAM" id="SignalP"/>
    </source>
</evidence>
<sequence length="443" mass="48524">MRGKIVVSAVLSAAMVTSLAAVRGGGSSSSSAQNDKVEGDITVWTWEQPGKEFEASAKLFEKKYPGTKVTVENVGNPAIWDKITTGLAAGGQGLPDIMNIGIDYIGGYVDKFPDAFVNLNDYGAQDLKSDFPEGILESATVNNNIYGLPFEVNTGALLYDVGIFEKAGVNIDDIKTWDDYLNAGKQIKDKTGDYLFYMDKAATGGNPVDLWQIITMLQGTFYFNDNGEIVMNNKNGVKSMELLKEANDAGLISDIPASSEDSNIKAAKAENVASFPDRNFLTGIFEKQLPEYKNRWRVTTLPAVEEGGLTSALPSANYLSIANSSKNKKTAWEFIKFTLATQEAQSAMYKSQGLFPGYIPFLKSDDMTKENAYYNNEKINDVYTKQLEDKTPKLIYTSDYAKAKKALSDAQTRVLTENADPKQALDEAAQRLSQETGRKLASD</sequence>
<dbReference type="SUPFAM" id="SSF53850">
    <property type="entry name" value="Periplasmic binding protein-like II"/>
    <property type="match status" value="1"/>
</dbReference>
<dbReference type="CDD" id="cd13585">
    <property type="entry name" value="PBP2_TMBP_like"/>
    <property type="match status" value="1"/>
</dbReference>
<dbReference type="Pfam" id="PF01547">
    <property type="entry name" value="SBP_bac_1"/>
    <property type="match status" value="1"/>
</dbReference>
<protein>
    <submittedName>
        <fullName evidence="8">ABC transporter substrate-binding protein</fullName>
    </submittedName>
</protein>
<organism evidence="8 9">
    <name type="scientific">Bifidobacterium scardovii</name>
    <dbReference type="NCBI Taxonomy" id="158787"/>
    <lineage>
        <taxon>Bacteria</taxon>
        <taxon>Bacillati</taxon>
        <taxon>Actinomycetota</taxon>
        <taxon>Actinomycetes</taxon>
        <taxon>Bifidobacteriales</taxon>
        <taxon>Bifidobacteriaceae</taxon>
        <taxon>Bifidobacterium</taxon>
    </lineage>
</organism>
<comment type="caution">
    <text evidence="8">The sequence shown here is derived from an EMBL/GenBank/DDBJ whole genome shotgun (WGS) entry which is preliminary data.</text>
</comment>
<evidence type="ECO:0000256" key="2">
    <source>
        <dbReference type="ARBA" id="ARBA00022729"/>
    </source>
</evidence>
<dbReference type="STRING" id="158787.BSCA_1755"/>